<protein>
    <recommendedName>
        <fullName evidence="2">dUTP diphosphatase</fullName>
        <ecNumber evidence="2">3.6.1.23</ecNumber>
    </recommendedName>
</protein>
<organism evidence="7 8">
    <name type="scientific">Staphylococcus cohnii subsp. cohnii</name>
    <dbReference type="NCBI Taxonomy" id="74704"/>
    <lineage>
        <taxon>Bacteria</taxon>
        <taxon>Bacillati</taxon>
        <taxon>Bacillota</taxon>
        <taxon>Bacilli</taxon>
        <taxon>Bacillales</taxon>
        <taxon>Staphylococcaceae</taxon>
        <taxon>Staphylococcus</taxon>
        <taxon>Staphylococcus cohnii species complex</taxon>
    </lineage>
</organism>
<dbReference type="Pfam" id="PF00692">
    <property type="entry name" value="dUTPase"/>
    <property type="match status" value="1"/>
</dbReference>
<dbReference type="SUPFAM" id="SSF51283">
    <property type="entry name" value="dUTPase-like"/>
    <property type="match status" value="1"/>
</dbReference>
<comment type="caution">
    <text evidence="7">The sequence shown here is derived from an EMBL/GenBank/DDBJ whole genome shotgun (WGS) entry which is preliminary data.</text>
</comment>
<reference evidence="7 8" key="1">
    <citation type="submission" date="2015-03" db="EMBL/GenBank/DDBJ databases">
        <title>Genome Assembly of Staphylococcus cohnii subsp. cohnii strain G22B2.</title>
        <authorList>
            <person name="Nair G."/>
            <person name="Kaur G."/>
            <person name="Khatri I."/>
            <person name="Singh N.K."/>
            <person name="Sathyabama S."/>
            <person name="Maurya S.K."/>
            <person name="Subramanian S."/>
            <person name="Agrewala J.N."/>
            <person name="Mayilraj S."/>
        </authorList>
    </citation>
    <scope>NUCLEOTIDE SEQUENCE [LARGE SCALE GENOMIC DNA]</scope>
    <source>
        <strain evidence="7 8">G22B2</strain>
    </source>
</reference>
<dbReference type="Proteomes" id="UP000034455">
    <property type="component" value="Unassembled WGS sequence"/>
</dbReference>
<name>A0A0M2NT25_STACC</name>
<evidence type="ECO:0000256" key="3">
    <source>
        <dbReference type="ARBA" id="ARBA00022801"/>
    </source>
</evidence>
<dbReference type="CDD" id="cd07557">
    <property type="entry name" value="trimeric_dUTPase"/>
    <property type="match status" value="1"/>
</dbReference>
<dbReference type="EC" id="3.6.1.23" evidence="2"/>
<dbReference type="GO" id="GO:0000287">
    <property type="term" value="F:magnesium ion binding"/>
    <property type="evidence" value="ECO:0007669"/>
    <property type="project" value="InterPro"/>
</dbReference>
<evidence type="ECO:0000259" key="6">
    <source>
        <dbReference type="Pfam" id="PF00692"/>
    </source>
</evidence>
<dbReference type="Gene3D" id="2.70.40.10">
    <property type="match status" value="1"/>
</dbReference>
<evidence type="ECO:0000256" key="2">
    <source>
        <dbReference type="ARBA" id="ARBA00012379"/>
    </source>
</evidence>
<dbReference type="InterPro" id="IPR008181">
    <property type="entry name" value="dUTPase"/>
</dbReference>
<dbReference type="AlphaFoldDB" id="A0A0M2NT25"/>
<dbReference type="EMBL" id="LAKJ01000018">
    <property type="protein sequence ID" value="KKI63167.1"/>
    <property type="molecule type" value="Genomic_DNA"/>
</dbReference>
<evidence type="ECO:0000256" key="5">
    <source>
        <dbReference type="ARBA" id="ARBA00047686"/>
    </source>
</evidence>
<accession>A0A0M2NT25</accession>
<dbReference type="InterPro" id="IPR033704">
    <property type="entry name" value="dUTPase_trimeric"/>
</dbReference>
<evidence type="ECO:0000313" key="8">
    <source>
        <dbReference type="Proteomes" id="UP000034455"/>
    </source>
</evidence>
<evidence type="ECO:0000256" key="4">
    <source>
        <dbReference type="ARBA" id="ARBA00023080"/>
    </source>
</evidence>
<dbReference type="PANTHER" id="PTHR11241">
    <property type="entry name" value="DEOXYURIDINE 5'-TRIPHOSPHATE NUCLEOTIDOHYDROLASE"/>
    <property type="match status" value="1"/>
</dbReference>
<gene>
    <name evidence="7" type="ORF">UF66_1023</name>
</gene>
<dbReference type="InterPro" id="IPR036157">
    <property type="entry name" value="dUTPase-like_sf"/>
</dbReference>
<sequence length="140" mass="15362">MKKLIFKRNHEDAIKPYRANASDSGLDLFTCEAKSLDPGETAIIDTGIAIHLDEGYEAQVRPRSGVTAKTKLRVQLGTIDNSYHKSIGITVDNIGKRPISIDKGKKLAQLVVQRVALPEITEVESFEQESDRGGYGSTGY</sequence>
<dbReference type="NCBIfam" id="NF001862">
    <property type="entry name" value="PRK00601.1"/>
    <property type="match status" value="1"/>
</dbReference>
<keyword evidence="4" id="KW-0546">Nucleotide metabolism</keyword>
<dbReference type="RefSeq" id="WP_046467788.1">
    <property type="nucleotide sequence ID" value="NZ_LAKJ01000018.1"/>
</dbReference>
<dbReference type="NCBIfam" id="TIGR00576">
    <property type="entry name" value="dut"/>
    <property type="match status" value="1"/>
</dbReference>
<dbReference type="PANTHER" id="PTHR11241:SF0">
    <property type="entry name" value="DEOXYURIDINE 5'-TRIPHOSPHATE NUCLEOTIDOHYDROLASE"/>
    <property type="match status" value="1"/>
</dbReference>
<dbReference type="InterPro" id="IPR029054">
    <property type="entry name" value="dUTPase-like"/>
</dbReference>
<dbReference type="GO" id="GO:0006226">
    <property type="term" value="P:dUMP biosynthetic process"/>
    <property type="evidence" value="ECO:0007669"/>
    <property type="project" value="InterPro"/>
</dbReference>
<keyword evidence="3 7" id="KW-0378">Hydrolase</keyword>
<feature type="domain" description="dUTPase-like" evidence="6">
    <location>
        <begin position="14"/>
        <end position="137"/>
    </location>
</feature>
<proteinExistence type="inferred from homology"/>
<comment type="catalytic activity">
    <reaction evidence="5">
        <text>dUTP + H2O = dUMP + diphosphate + H(+)</text>
        <dbReference type="Rhea" id="RHEA:10248"/>
        <dbReference type="ChEBI" id="CHEBI:15377"/>
        <dbReference type="ChEBI" id="CHEBI:15378"/>
        <dbReference type="ChEBI" id="CHEBI:33019"/>
        <dbReference type="ChEBI" id="CHEBI:61555"/>
        <dbReference type="ChEBI" id="CHEBI:246422"/>
        <dbReference type="EC" id="3.6.1.23"/>
    </reaction>
</comment>
<evidence type="ECO:0000256" key="1">
    <source>
        <dbReference type="ARBA" id="ARBA00006581"/>
    </source>
</evidence>
<comment type="similarity">
    <text evidence="1">Belongs to the dUTPase family.</text>
</comment>
<dbReference type="GO" id="GO:0004170">
    <property type="term" value="F:dUTP diphosphatase activity"/>
    <property type="evidence" value="ECO:0007669"/>
    <property type="project" value="UniProtKB-EC"/>
</dbReference>
<dbReference type="PATRIC" id="fig|74704.6.peg.1052"/>
<dbReference type="GO" id="GO:0046081">
    <property type="term" value="P:dUTP catabolic process"/>
    <property type="evidence" value="ECO:0007669"/>
    <property type="project" value="InterPro"/>
</dbReference>
<evidence type="ECO:0000313" key="7">
    <source>
        <dbReference type="EMBL" id="KKI63167.1"/>
    </source>
</evidence>